<sequence>MKKNIEVCFSPALIHLHDINDKIVVVVDIFRATSTMITALSNGVSSITPVADLETCRSMKAEGYLIAGERNGQPADGFLLGNSPLTYLDNAFAGQKIAMTTTNGTLAIEKSKSGAREILIGAFINLSATAQYLKTQNADILIHCAGWKGKFNLEDSLYAGALVSALAEDFSIACDGAIAMKSLYETNESDLQGFLSQASHAKRLQNHNIEADIDFCLQLDQYMIIGKLKGQELVAQPIKIE</sequence>
<name>A0ABS9V2P6_9BACT</name>
<evidence type="ECO:0000256" key="8">
    <source>
        <dbReference type="HAMAP-Rule" id="MF_00490"/>
    </source>
</evidence>
<keyword evidence="10" id="KW-1185">Reference proteome</keyword>
<dbReference type="Gene3D" id="3.90.1560.10">
    <property type="entry name" value="ComB-like"/>
    <property type="match status" value="1"/>
</dbReference>
<evidence type="ECO:0000256" key="3">
    <source>
        <dbReference type="ARBA" id="ARBA00012953"/>
    </source>
</evidence>
<gene>
    <name evidence="8" type="primary">comB</name>
    <name evidence="9" type="ORF">MM239_13795</name>
</gene>
<protein>
    <recommendedName>
        <fullName evidence="4 8">Probable 2-phosphosulfolactate phosphatase</fullName>
        <ecNumber evidence="3 8">3.1.3.71</ecNumber>
    </recommendedName>
</protein>
<evidence type="ECO:0000313" key="10">
    <source>
        <dbReference type="Proteomes" id="UP001165489"/>
    </source>
</evidence>
<evidence type="ECO:0000256" key="2">
    <source>
        <dbReference type="ARBA" id="ARBA00009997"/>
    </source>
</evidence>
<dbReference type="RefSeq" id="WP_241348839.1">
    <property type="nucleotide sequence ID" value="NZ_JAKZGP010000038.1"/>
</dbReference>
<dbReference type="PANTHER" id="PTHR37311:SF1">
    <property type="entry name" value="2-PHOSPHOSULFOLACTATE PHOSPHATASE-RELATED"/>
    <property type="match status" value="1"/>
</dbReference>
<evidence type="ECO:0000256" key="6">
    <source>
        <dbReference type="ARBA" id="ARBA00022842"/>
    </source>
</evidence>
<dbReference type="EC" id="3.1.3.71" evidence="3 8"/>
<dbReference type="EMBL" id="JAKZGP010000038">
    <property type="protein sequence ID" value="MCH7410475.1"/>
    <property type="molecule type" value="Genomic_DNA"/>
</dbReference>
<keyword evidence="5 8" id="KW-0378">Hydrolase</keyword>
<dbReference type="InterPro" id="IPR005238">
    <property type="entry name" value="ComB-like"/>
</dbReference>
<accession>A0ABS9V2P6</accession>
<keyword evidence="6 8" id="KW-0460">Magnesium</keyword>
<dbReference type="Pfam" id="PF04029">
    <property type="entry name" value="2-ph_phosp"/>
    <property type="match status" value="1"/>
</dbReference>
<reference evidence="9" key="1">
    <citation type="submission" date="2022-03" db="EMBL/GenBank/DDBJ databases">
        <title>De novo assembled genomes of Belliella spp. (Cyclobacteriaceae) strains.</title>
        <authorList>
            <person name="Szabo A."/>
            <person name="Korponai K."/>
            <person name="Felfoldi T."/>
        </authorList>
    </citation>
    <scope>NUCLEOTIDE SEQUENCE</scope>
    <source>
        <strain evidence="9">DSM 111904</strain>
    </source>
</reference>
<proteinExistence type="inferred from homology"/>
<evidence type="ECO:0000313" key="9">
    <source>
        <dbReference type="EMBL" id="MCH7410475.1"/>
    </source>
</evidence>
<comment type="catalytic activity">
    <reaction evidence="7 8">
        <text>(2R)-O-phospho-3-sulfolactate + H2O = (2R)-3-sulfolactate + phosphate</text>
        <dbReference type="Rhea" id="RHEA:23416"/>
        <dbReference type="ChEBI" id="CHEBI:15377"/>
        <dbReference type="ChEBI" id="CHEBI:15597"/>
        <dbReference type="ChEBI" id="CHEBI:43474"/>
        <dbReference type="ChEBI" id="CHEBI:58738"/>
        <dbReference type="EC" id="3.1.3.71"/>
    </reaction>
</comment>
<dbReference type="Proteomes" id="UP001165489">
    <property type="component" value="Unassembled WGS sequence"/>
</dbReference>
<comment type="similarity">
    <text evidence="2 8">Belongs to the ComB family.</text>
</comment>
<dbReference type="PANTHER" id="PTHR37311">
    <property type="entry name" value="2-PHOSPHOSULFOLACTATE PHOSPHATASE-RELATED"/>
    <property type="match status" value="1"/>
</dbReference>
<evidence type="ECO:0000256" key="7">
    <source>
        <dbReference type="ARBA" id="ARBA00033711"/>
    </source>
</evidence>
<comment type="cofactor">
    <cofactor evidence="1 8">
        <name>Mg(2+)</name>
        <dbReference type="ChEBI" id="CHEBI:18420"/>
    </cofactor>
</comment>
<evidence type="ECO:0000256" key="5">
    <source>
        <dbReference type="ARBA" id="ARBA00022801"/>
    </source>
</evidence>
<dbReference type="InterPro" id="IPR036702">
    <property type="entry name" value="ComB-like_sf"/>
</dbReference>
<evidence type="ECO:0000256" key="1">
    <source>
        <dbReference type="ARBA" id="ARBA00001946"/>
    </source>
</evidence>
<dbReference type="HAMAP" id="MF_00490">
    <property type="entry name" value="ComB"/>
    <property type="match status" value="1"/>
</dbReference>
<dbReference type="SUPFAM" id="SSF142823">
    <property type="entry name" value="ComB-like"/>
    <property type="match status" value="1"/>
</dbReference>
<comment type="caution">
    <text evidence="9">The sequence shown here is derived from an EMBL/GenBank/DDBJ whole genome shotgun (WGS) entry which is preliminary data.</text>
</comment>
<evidence type="ECO:0000256" key="4">
    <source>
        <dbReference type="ARBA" id="ARBA00021948"/>
    </source>
</evidence>
<organism evidence="9 10">
    <name type="scientific">Belliella filtrata</name>
    <dbReference type="NCBI Taxonomy" id="2923435"/>
    <lineage>
        <taxon>Bacteria</taxon>
        <taxon>Pseudomonadati</taxon>
        <taxon>Bacteroidota</taxon>
        <taxon>Cytophagia</taxon>
        <taxon>Cytophagales</taxon>
        <taxon>Cyclobacteriaceae</taxon>
        <taxon>Belliella</taxon>
    </lineage>
</organism>